<dbReference type="InterPro" id="IPR005839">
    <property type="entry name" value="Methylthiotransferase"/>
</dbReference>
<keyword evidence="5" id="KW-0479">Metal-binding</keyword>
<dbReference type="GO" id="GO:0035598">
    <property type="term" value="F:tRNA (N(6)-L-threonylcarbamoyladenosine(37)-C(2))-methylthiotransferase activity"/>
    <property type="evidence" value="ECO:0007669"/>
    <property type="project" value="UniProtKB-EC"/>
</dbReference>
<dbReference type="InterPro" id="IPR007197">
    <property type="entry name" value="rSAM"/>
</dbReference>
<dbReference type="Gene3D" id="3.40.50.12160">
    <property type="entry name" value="Methylthiotransferase, N-terminal domain"/>
    <property type="match status" value="1"/>
</dbReference>
<dbReference type="SUPFAM" id="SSF102114">
    <property type="entry name" value="Radical SAM enzymes"/>
    <property type="match status" value="1"/>
</dbReference>
<evidence type="ECO:0000256" key="5">
    <source>
        <dbReference type="ARBA" id="ARBA00022723"/>
    </source>
</evidence>
<evidence type="ECO:0000313" key="12">
    <source>
        <dbReference type="Proteomes" id="UP000758856"/>
    </source>
</evidence>
<evidence type="ECO:0000259" key="9">
    <source>
        <dbReference type="PROSITE" id="PS51918"/>
    </source>
</evidence>
<dbReference type="PROSITE" id="PS51449">
    <property type="entry name" value="MTTASE_N"/>
    <property type="match status" value="1"/>
</dbReference>
<dbReference type="InterPro" id="IPR013848">
    <property type="entry name" value="Methylthiotransferase_N"/>
</dbReference>
<feature type="domain" description="Radical SAM core" evidence="9">
    <location>
        <begin position="120"/>
        <end position="350"/>
    </location>
</feature>
<dbReference type="EC" id="2.8.4.5" evidence="11"/>
<comment type="cofactor">
    <cofactor evidence="1">
        <name>[4Fe-4S] cluster</name>
        <dbReference type="ChEBI" id="CHEBI:49883"/>
    </cofactor>
</comment>
<dbReference type="SFLD" id="SFLDG01082">
    <property type="entry name" value="B12-binding_domain_containing"/>
    <property type="match status" value="1"/>
</dbReference>
<dbReference type="Proteomes" id="UP000758856">
    <property type="component" value="Unassembled WGS sequence"/>
</dbReference>
<dbReference type="InterPro" id="IPR020612">
    <property type="entry name" value="Methylthiotransferase_CS"/>
</dbReference>
<dbReference type="Pfam" id="PF04055">
    <property type="entry name" value="Radical_SAM"/>
    <property type="match status" value="1"/>
</dbReference>
<evidence type="ECO:0000313" key="10">
    <source>
        <dbReference type="EMBL" id="GLK54761.1"/>
    </source>
</evidence>
<dbReference type="PANTHER" id="PTHR11918">
    <property type="entry name" value="RADICAL SAM PROTEINS"/>
    <property type="match status" value="1"/>
</dbReference>
<dbReference type="Proteomes" id="UP001143400">
    <property type="component" value="Unassembled WGS sequence"/>
</dbReference>
<reference evidence="10" key="3">
    <citation type="submission" date="2023-01" db="EMBL/GenBank/DDBJ databases">
        <authorList>
            <person name="Sun Q."/>
            <person name="Evtushenko L."/>
        </authorList>
    </citation>
    <scope>NUCLEOTIDE SEQUENCE</scope>
    <source>
        <strain evidence="10">VKM B-1606</strain>
    </source>
</reference>
<dbReference type="InterPro" id="IPR038135">
    <property type="entry name" value="Methylthiotransferase_N_sf"/>
</dbReference>
<dbReference type="NCBIfam" id="TIGR01579">
    <property type="entry name" value="MiaB-like-C"/>
    <property type="match status" value="1"/>
</dbReference>
<evidence type="ECO:0000256" key="7">
    <source>
        <dbReference type="ARBA" id="ARBA00023014"/>
    </source>
</evidence>
<dbReference type="RefSeq" id="WP_204950101.1">
    <property type="nucleotide sequence ID" value="NZ_BSFF01000001.1"/>
</dbReference>
<keyword evidence="4" id="KW-0949">S-adenosyl-L-methionine</keyword>
<dbReference type="Pfam" id="PF00919">
    <property type="entry name" value="UPF0004"/>
    <property type="match status" value="1"/>
</dbReference>
<evidence type="ECO:0000256" key="2">
    <source>
        <dbReference type="ARBA" id="ARBA00022485"/>
    </source>
</evidence>
<dbReference type="InterPro" id="IPR006467">
    <property type="entry name" value="MiaB-like_bact"/>
</dbReference>
<dbReference type="NCBIfam" id="TIGR00089">
    <property type="entry name" value="MiaB/RimO family radical SAM methylthiotransferase"/>
    <property type="match status" value="1"/>
</dbReference>
<dbReference type="SFLD" id="SFLDS00029">
    <property type="entry name" value="Radical_SAM"/>
    <property type="match status" value="1"/>
</dbReference>
<dbReference type="InterPro" id="IPR023404">
    <property type="entry name" value="rSAM_horseshoe"/>
</dbReference>
<dbReference type="Gene3D" id="3.80.30.20">
    <property type="entry name" value="tm_1862 like domain"/>
    <property type="match status" value="1"/>
</dbReference>
<dbReference type="PANTHER" id="PTHR11918:SF45">
    <property type="entry name" value="THREONYLCARBAMOYLADENOSINE TRNA METHYLTHIOTRANSFERASE"/>
    <property type="match status" value="1"/>
</dbReference>
<evidence type="ECO:0000313" key="11">
    <source>
        <dbReference type="EMBL" id="MBM7851701.1"/>
    </source>
</evidence>
<dbReference type="GO" id="GO:0046872">
    <property type="term" value="F:metal ion binding"/>
    <property type="evidence" value="ECO:0007669"/>
    <property type="project" value="UniProtKB-KW"/>
</dbReference>
<keyword evidence="12" id="KW-1185">Reference proteome</keyword>
<keyword evidence="6" id="KW-0408">Iron</keyword>
<proteinExistence type="predicted"/>
<evidence type="ECO:0000313" key="13">
    <source>
        <dbReference type="Proteomes" id="UP001143400"/>
    </source>
</evidence>
<keyword evidence="7" id="KW-0411">Iron-sulfur</keyword>
<name>A0A9W6MR92_9HYPH</name>
<sequence length="421" mass="44634">MSLDVITFGCRLNAVDSETIRAHARGRDDLVVVNACAVTAEATRQARQAVRRAARANPGAEIVVTGCGAEIEPHAFSSMPEVARVVGAADKLRPETWGAGHERAAPVADAAILPPPAEAAILAPRAFVQVQTGCDHRCTFCVIPFGRGASRSTPKAQVIAEVRRVLDRGAQEAVLTGVDLTSWGLDLGAGERLGDLVRAVLAAVPELPRLRLSSLDAVEIDDALVRAFAEEERLAPHLHLSLQSGDDMILKRMKRRHSRADAVRFCDGMRRARPDVAFGCDVIAGFPTETDAMFENTRSALEDCGIAYAHVFPYSVRPGVPAARMPQVAGEIIKTRAAALRATGEALLARHLAGHVGRRLVVLSEGRGLARAADFALVRLAADTPKGAFVDVDVAGHDGRALLAAERGMDGALRSGTGQSS</sequence>
<reference evidence="10" key="1">
    <citation type="journal article" date="2014" name="Int. J. Syst. Evol. Microbiol.">
        <title>Complete genome sequence of Corynebacterium casei LMG S-19264T (=DSM 44701T), isolated from a smear-ripened cheese.</title>
        <authorList>
            <consortium name="US DOE Joint Genome Institute (JGI-PGF)"/>
            <person name="Walter F."/>
            <person name="Albersmeier A."/>
            <person name="Kalinowski J."/>
            <person name="Ruckert C."/>
        </authorList>
    </citation>
    <scope>NUCLEOTIDE SEQUENCE</scope>
    <source>
        <strain evidence="10">VKM B-1606</strain>
    </source>
</reference>
<keyword evidence="3 11" id="KW-0808">Transferase</keyword>
<dbReference type="PROSITE" id="PS51918">
    <property type="entry name" value="RADICAL_SAM"/>
    <property type="match status" value="1"/>
</dbReference>
<feature type="domain" description="MTTase N-terminal" evidence="8">
    <location>
        <begin position="1"/>
        <end position="102"/>
    </location>
</feature>
<dbReference type="GO" id="GO:0051539">
    <property type="term" value="F:4 iron, 4 sulfur cluster binding"/>
    <property type="evidence" value="ECO:0007669"/>
    <property type="project" value="UniProtKB-KW"/>
</dbReference>
<evidence type="ECO:0000256" key="6">
    <source>
        <dbReference type="ARBA" id="ARBA00023004"/>
    </source>
</evidence>
<dbReference type="EMBL" id="BSFF01000001">
    <property type="protein sequence ID" value="GLK54761.1"/>
    <property type="molecule type" value="Genomic_DNA"/>
</dbReference>
<dbReference type="EMBL" id="JAFBCY010000002">
    <property type="protein sequence ID" value="MBM7851701.1"/>
    <property type="molecule type" value="Genomic_DNA"/>
</dbReference>
<dbReference type="SMART" id="SM00729">
    <property type="entry name" value="Elp3"/>
    <property type="match status" value="1"/>
</dbReference>
<organism evidence="10 13">
    <name type="scientific">Methylopila capsulata</name>
    <dbReference type="NCBI Taxonomy" id="61654"/>
    <lineage>
        <taxon>Bacteria</taxon>
        <taxon>Pseudomonadati</taxon>
        <taxon>Pseudomonadota</taxon>
        <taxon>Alphaproteobacteria</taxon>
        <taxon>Hyphomicrobiales</taxon>
        <taxon>Methylopilaceae</taxon>
        <taxon>Methylopila</taxon>
    </lineage>
</organism>
<dbReference type="PROSITE" id="PS01278">
    <property type="entry name" value="MTTASE_RADICAL"/>
    <property type="match status" value="1"/>
</dbReference>
<evidence type="ECO:0000259" key="8">
    <source>
        <dbReference type="PROSITE" id="PS51449"/>
    </source>
</evidence>
<dbReference type="CDD" id="cd01335">
    <property type="entry name" value="Radical_SAM"/>
    <property type="match status" value="1"/>
</dbReference>
<evidence type="ECO:0000256" key="1">
    <source>
        <dbReference type="ARBA" id="ARBA00001966"/>
    </source>
</evidence>
<comment type="caution">
    <text evidence="10">The sequence shown here is derived from an EMBL/GenBank/DDBJ whole genome shotgun (WGS) entry which is preliminary data.</text>
</comment>
<dbReference type="InterPro" id="IPR006638">
    <property type="entry name" value="Elp3/MiaA/NifB-like_rSAM"/>
</dbReference>
<protein>
    <submittedName>
        <fullName evidence="11">Threonylcarbamoyladenosine tRNA methylthiotransferase MtaB</fullName>
        <ecNumber evidence="11">2.8.4.5</ecNumber>
    </submittedName>
    <submittedName>
        <fullName evidence="10">tRNA (N(6)-L-threonylcarbamoyladenosine(37)-C(2))-methylthiotransferase MtaB</fullName>
    </submittedName>
</protein>
<evidence type="ECO:0000256" key="4">
    <source>
        <dbReference type="ARBA" id="ARBA00022691"/>
    </source>
</evidence>
<dbReference type="InterPro" id="IPR058240">
    <property type="entry name" value="rSAM_sf"/>
</dbReference>
<evidence type="ECO:0000256" key="3">
    <source>
        <dbReference type="ARBA" id="ARBA00022679"/>
    </source>
</evidence>
<reference evidence="11 12" key="2">
    <citation type="submission" date="2021-01" db="EMBL/GenBank/DDBJ databases">
        <title>Genomic Encyclopedia of Type Strains, Phase IV (KMG-IV): sequencing the most valuable type-strain genomes for metagenomic binning, comparative biology and taxonomic classification.</title>
        <authorList>
            <person name="Goeker M."/>
        </authorList>
    </citation>
    <scope>NUCLEOTIDE SEQUENCE [LARGE SCALE GENOMIC DNA]</scope>
    <source>
        <strain evidence="11 12">DSM 6130</strain>
    </source>
</reference>
<dbReference type="AlphaFoldDB" id="A0A9W6MR92"/>
<keyword evidence="2" id="KW-0004">4Fe-4S</keyword>
<accession>A0A9W6MR92</accession>
<gene>
    <name evidence="10" type="ORF">GCM10008170_07800</name>
    <name evidence="11" type="ORF">JOD31_001926</name>
</gene>